<keyword evidence="1" id="KW-0812">Transmembrane</keyword>
<dbReference type="InterPro" id="IPR029383">
    <property type="entry name" value="ARL6IP6"/>
</dbReference>
<keyword evidence="1" id="KW-0472">Membrane</keyword>
<evidence type="ECO:0000313" key="3">
    <source>
        <dbReference type="Proteomes" id="UP001311232"/>
    </source>
</evidence>
<accession>A0AAV9RLH1</accession>
<protein>
    <recommendedName>
        <fullName evidence="4">ADP-ribosylation factor-like protein 6-interacting protein 6</fullName>
    </recommendedName>
</protein>
<dbReference type="Pfam" id="PF15062">
    <property type="entry name" value="ARL6IP6"/>
    <property type="match status" value="1"/>
</dbReference>
<sequence length="294" mass="32537">MLATLAAKLKAPAKLLGRIQLRVPEQRRFSWPVFTQWKRLKAEVKRKHVNTSRLAKPHHNKPTLREKGACRQIQEAAAAQTDVAPDSADTMRAACRRFCHSNDPASTAYPRSFTENPSRTRSPLTCRLVRSLARSDFQSDQNPPRALRAGRIMSEHALRGSGRPRSSGLTPWLTVILSALGSAAAVAAVGSFCAIIYPILKELRAERLPGENGTEKRMLGFWSILVISVLAGCISWIFSRVLTYLDSYQHGMAFPSLLSLPDFRDASSHGFNMSYGLAVLNGIMVMLTVVYSLC</sequence>
<dbReference type="Proteomes" id="UP001311232">
    <property type="component" value="Unassembled WGS sequence"/>
</dbReference>
<dbReference type="AlphaFoldDB" id="A0AAV9RLH1"/>
<reference evidence="2 3" key="1">
    <citation type="submission" date="2021-06" db="EMBL/GenBank/DDBJ databases">
        <authorList>
            <person name="Palmer J.M."/>
        </authorList>
    </citation>
    <scope>NUCLEOTIDE SEQUENCE [LARGE SCALE GENOMIC DNA]</scope>
    <source>
        <strain evidence="2 3">MEX-2019</strain>
        <tissue evidence="2">Muscle</tissue>
    </source>
</reference>
<gene>
    <name evidence="2" type="ORF">CRENBAI_021084</name>
</gene>
<keyword evidence="3" id="KW-1185">Reference proteome</keyword>
<feature type="transmembrane region" description="Helical" evidence="1">
    <location>
        <begin position="273"/>
        <end position="293"/>
    </location>
</feature>
<evidence type="ECO:0000256" key="1">
    <source>
        <dbReference type="SAM" id="Phobius"/>
    </source>
</evidence>
<dbReference type="PANTHER" id="PTHR28640:SF1">
    <property type="entry name" value="ADP-RIBOSYLATION FACTOR-LIKE PROTEIN 6-INTERACTING PROTEIN 6"/>
    <property type="match status" value="1"/>
</dbReference>
<dbReference type="EMBL" id="JAHHUM010001735">
    <property type="protein sequence ID" value="KAK5609783.1"/>
    <property type="molecule type" value="Genomic_DNA"/>
</dbReference>
<feature type="transmembrane region" description="Helical" evidence="1">
    <location>
        <begin position="218"/>
        <end position="238"/>
    </location>
</feature>
<evidence type="ECO:0000313" key="2">
    <source>
        <dbReference type="EMBL" id="KAK5609783.1"/>
    </source>
</evidence>
<dbReference type="PANTHER" id="PTHR28640">
    <property type="entry name" value="ADP-RIBOSYLATION FACTOR-LIKE PROTEIN 6-INTERACTING PROTEIN 6"/>
    <property type="match status" value="1"/>
</dbReference>
<keyword evidence="1" id="KW-1133">Transmembrane helix</keyword>
<comment type="caution">
    <text evidence="2">The sequence shown here is derived from an EMBL/GenBank/DDBJ whole genome shotgun (WGS) entry which is preliminary data.</text>
</comment>
<name>A0AAV9RLH1_9TELE</name>
<feature type="transmembrane region" description="Helical" evidence="1">
    <location>
        <begin position="172"/>
        <end position="197"/>
    </location>
</feature>
<evidence type="ECO:0008006" key="4">
    <source>
        <dbReference type="Google" id="ProtNLM"/>
    </source>
</evidence>
<proteinExistence type="predicted"/>
<organism evidence="2 3">
    <name type="scientific">Crenichthys baileyi</name>
    <name type="common">White River springfish</name>
    <dbReference type="NCBI Taxonomy" id="28760"/>
    <lineage>
        <taxon>Eukaryota</taxon>
        <taxon>Metazoa</taxon>
        <taxon>Chordata</taxon>
        <taxon>Craniata</taxon>
        <taxon>Vertebrata</taxon>
        <taxon>Euteleostomi</taxon>
        <taxon>Actinopterygii</taxon>
        <taxon>Neopterygii</taxon>
        <taxon>Teleostei</taxon>
        <taxon>Neoteleostei</taxon>
        <taxon>Acanthomorphata</taxon>
        <taxon>Ovalentaria</taxon>
        <taxon>Atherinomorphae</taxon>
        <taxon>Cyprinodontiformes</taxon>
        <taxon>Goodeidae</taxon>
        <taxon>Crenichthys</taxon>
    </lineage>
</organism>